<dbReference type="SUPFAM" id="SSF56112">
    <property type="entry name" value="Protein kinase-like (PK-like)"/>
    <property type="match status" value="1"/>
</dbReference>
<dbReference type="GO" id="GO:0005524">
    <property type="term" value="F:ATP binding"/>
    <property type="evidence" value="ECO:0007669"/>
    <property type="project" value="InterPro"/>
</dbReference>
<evidence type="ECO:0000256" key="16">
    <source>
        <dbReference type="ARBA" id="ARBA00023136"/>
    </source>
</evidence>
<keyword evidence="17" id="KW-0539">Nucleus</keyword>
<organism evidence="26 27">
    <name type="scientific">Dissostichus mawsoni</name>
    <name type="common">Antarctic cod</name>
    <dbReference type="NCBI Taxonomy" id="36200"/>
    <lineage>
        <taxon>Eukaryota</taxon>
        <taxon>Metazoa</taxon>
        <taxon>Chordata</taxon>
        <taxon>Craniata</taxon>
        <taxon>Vertebrata</taxon>
        <taxon>Euteleostomi</taxon>
        <taxon>Actinopterygii</taxon>
        <taxon>Neopterygii</taxon>
        <taxon>Teleostei</taxon>
        <taxon>Neoteleostei</taxon>
        <taxon>Acanthomorphata</taxon>
        <taxon>Eupercaria</taxon>
        <taxon>Perciformes</taxon>
        <taxon>Notothenioidei</taxon>
        <taxon>Nototheniidae</taxon>
        <taxon>Dissostichus</taxon>
    </lineage>
</organism>
<feature type="transmembrane region" description="Helical" evidence="24">
    <location>
        <begin position="144"/>
        <end position="163"/>
    </location>
</feature>
<evidence type="ECO:0000259" key="25">
    <source>
        <dbReference type="PROSITE" id="PS51158"/>
    </source>
</evidence>
<comment type="subcellular location">
    <subcellularLocation>
        <location evidence="2">Cell membrane</location>
        <topology evidence="2">Multi-pass membrane protein</topology>
    </subcellularLocation>
    <subcellularLocation>
        <location evidence="1">Nucleus</location>
    </subcellularLocation>
</comment>
<dbReference type="GO" id="GO:0016324">
    <property type="term" value="C:apical plasma membrane"/>
    <property type="evidence" value="ECO:0007669"/>
    <property type="project" value="TreeGrafter"/>
</dbReference>
<evidence type="ECO:0000256" key="23">
    <source>
        <dbReference type="SAM" id="MobiDB-lite"/>
    </source>
</evidence>
<accession>A0A7J5YPK8</accession>
<feature type="compositionally biased region" description="Basic and acidic residues" evidence="23">
    <location>
        <begin position="789"/>
        <end position="806"/>
    </location>
</feature>
<keyword evidence="12" id="KW-0418">Kinase</keyword>
<keyword evidence="4" id="KW-1003">Cell membrane</keyword>
<keyword evidence="14" id="KW-0106">Calcium</keyword>
<evidence type="ECO:0000256" key="21">
    <source>
        <dbReference type="ARBA" id="ARBA00047899"/>
    </source>
</evidence>
<dbReference type="InterPro" id="IPR011009">
    <property type="entry name" value="Kinase-like_dom_sf"/>
</dbReference>
<evidence type="ECO:0000256" key="15">
    <source>
        <dbReference type="ARBA" id="ARBA00022989"/>
    </source>
</evidence>
<sequence>MEPLHLSADGFLLMSQTIRLTLLHSDAAHRPLDRSAHMRKNSFVKIILSLLLPAAILLLEFKSKAEMCHVPQSHEAMPFGLESVKSAPAHEGADVTDAQDAERGLPFHKKCLGPVSETFSSITVHCLSWIKRLYEFYTAPVVKFWFHTMSYLTFLMLFSYVVLVKMGDQPSVQEWLVIAYILSTAVEKTREPRKLSQKLKVWFSEYWNISDFIAILLFMAGLVLRWHANPYRTAGRISYCLDIIFWFIRVTDLLAVNQHAGPYLTMITKMTRNMFFIVVMMAIVLLSFGVSRKAILSPNEEPSWSLARDVVFQPYFMIYGEVYASEIDPCDDGHPCPPASFLTAFLQAVYMFFQYIIMVNILVAFFNNIYFDMASTSNKLWKYNRYRYIMTYQDRPWLPPPLILLSHMTSGLRAVYRKLRGDPEREESGSGLKLSLRDEDRKKLHEFEEKCIMAHFHEKSECLHSSQINRITATAERAEEMCLMVGEVSEKVIFIHDSLSELDSQLGQLQDLSALAVDTLTLLSASDSLHQEARLAQCRVITSSPLILPHSLTLPHRGGADCDALNMCRVMPKSCKSTLPSLLKGHGLDPQTAPAQRPPEIDLGVSKPASLSSFSHLYGGGVNLGRLRDQTPCESFGPSHCGSPLAPRGLESPYDKLSTCDPYLYRSQEEPYVEEEEEEGEGEEERTHEQLSNIEVSRGSSNAVLLSDPREVSEGLVNPAFSQDVSQPSSRPRPSSQWGRPVKSSRWACLSRDRPYGYCRSLSSSVENMTFSGAPQSQRRGSFPSLDEPISKESLSDGRSFSDDTSLRSSMSREWSKSSDFLQDCRGKNQNKKTVKIQESAPNRSHLSETCWRRGRRFRGESTCWLASTSLNQLNFEPMDLLQKQVFSHQVNPWLIVATYCRCMELDPFGMEQLGQIHEPQVFQRAPHFQSTDNLYPHYAAMERNNLMRLAHTIPFTPVSILGVEEVSVYSLEEVPSDADPDAGTVSSWSSNGLSALLQPLSSEEGSLDGGLRQGCRVLCTWAERDVLRPGLVYVVKAFRPEVVRAWQRIFHGSTALLLCLREIQQQRAAQKMMQEFNEVKPDDMNHSPRFLDVALVLWQSNGQWLTIERNMTGDFRKYNNTQERRSPPAVHWKKCCWRSHTGHTRVGAQLTDPTVIMSDDQRYSMSSGSRGEMLFGPDNLGDAAISGFLQRHSCDLRKCLDGRENSSEAEPTPRREEQEDDETR</sequence>
<dbReference type="Pfam" id="PF00520">
    <property type="entry name" value="Ion_trans"/>
    <property type="match status" value="1"/>
</dbReference>
<keyword evidence="5" id="KW-0723">Serine/threonine-protein kinase</keyword>
<evidence type="ECO:0000313" key="27">
    <source>
        <dbReference type="Proteomes" id="UP000518266"/>
    </source>
</evidence>
<evidence type="ECO:0000313" key="26">
    <source>
        <dbReference type="EMBL" id="KAF3851083.1"/>
    </source>
</evidence>
<evidence type="ECO:0000256" key="19">
    <source>
        <dbReference type="ARBA" id="ARBA00034269"/>
    </source>
</evidence>
<dbReference type="PANTHER" id="PTHR13800">
    <property type="entry name" value="TRANSIENT RECEPTOR POTENTIAL CATION CHANNEL, SUBFAMILY M, MEMBER 6"/>
    <property type="match status" value="1"/>
</dbReference>
<keyword evidence="8" id="KW-0407">Ion channel</keyword>
<evidence type="ECO:0000256" key="20">
    <source>
        <dbReference type="ARBA" id="ARBA00034634"/>
    </source>
</evidence>
<feature type="transmembrane region" description="Helical" evidence="24">
    <location>
        <begin position="348"/>
        <end position="371"/>
    </location>
</feature>
<keyword evidence="9" id="KW-0808">Transferase</keyword>
<dbReference type="GO" id="GO:0004674">
    <property type="term" value="F:protein serine/threonine kinase activity"/>
    <property type="evidence" value="ECO:0007669"/>
    <property type="project" value="UniProtKB-KW"/>
</dbReference>
<comment type="catalytic activity">
    <reaction evidence="22">
        <text>L-seryl-[protein] + ATP = O-phospho-L-seryl-[protein] + ADP + H(+)</text>
        <dbReference type="Rhea" id="RHEA:17989"/>
        <dbReference type="Rhea" id="RHEA-COMP:9863"/>
        <dbReference type="Rhea" id="RHEA-COMP:11604"/>
        <dbReference type="ChEBI" id="CHEBI:15378"/>
        <dbReference type="ChEBI" id="CHEBI:29999"/>
        <dbReference type="ChEBI" id="CHEBI:30616"/>
        <dbReference type="ChEBI" id="CHEBI:83421"/>
        <dbReference type="ChEBI" id="CHEBI:456216"/>
        <dbReference type="EC" id="2.7.11.1"/>
    </reaction>
</comment>
<dbReference type="InterPro" id="IPR032415">
    <property type="entry name" value="TRPM_tetra"/>
</dbReference>
<evidence type="ECO:0000256" key="24">
    <source>
        <dbReference type="SAM" id="Phobius"/>
    </source>
</evidence>
<evidence type="ECO:0000256" key="22">
    <source>
        <dbReference type="ARBA" id="ARBA00048679"/>
    </source>
</evidence>
<feature type="compositionally biased region" description="Polar residues" evidence="23">
    <location>
        <begin position="771"/>
        <end position="780"/>
    </location>
</feature>
<keyword evidence="10 24" id="KW-0812">Transmembrane</keyword>
<feature type="compositionally biased region" description="Basic and acidic residues" evidence="23">
    <location>
        <begin position="1202"/>
        <end position="1218"/>
    </location>
</feature>
<reference evidence="26 27" key="1">
    <citation type="submission" date="2020-03" db="EMBL/GenBank/DDBJ databases">
        <title>Dissostichus mawsoni Genome sequencing and assembly.</title>
        <authorList>
            <person name="Park H."/>
        </authorList>
    </citation>
    <scope>NUCLEOTIDE SEQUENCE [LARGE SCALE GENOMIC DNA]</scope>
    <source>
        <strain evidence="26">DM0001</strain>
        <tissue evidence="26">Muscle</tissue>
    </source>
</reference>
<evidence type="ECO:0000256" key="9">
    <source>
        <dbReference type="ARBA" id="ARBA00022679"/>
    </source>
</evidence>
<feature type="domain" description="Alpha-type protein kinase" evidence="25">
    <location>
        <begin position="981"/>
        <end position="1207"/>
    </location>
</feature>
<keyword evidence="15 24" id="KW-1133">Transmembrane helix</keyword>
<dbReference type="InterPro" id="IPR050927">
    <property type="entry name" value="TRPM"/>
</dbReference>
<feature type="compositionally biased region" description="Low complexity" evidence="23">
    <location>
        <begin position="726"/>
        <end position="737"/>
    </location>
</feature>
<dbReference type="GO" id="GO:0005634">
    <property type="term" value="C:nucleus"/>
    <property type="evidence" value="ECO:0007669"/>
    <property type="project" value="UniProtKB-SubCell"/>
</dbReference>
<keyword evidence="16 24" id="KW-0472">Membrane</keyword>
<feature type="non-terminal residue" evidence="26">
    <location>
        <position position="1225"/>
    </location>
</feature>
<dbReference type="OrthoDB" id="301415at2759"/>
<evidence type="ECO:0000256" key="13">
    <source>
        <dbReference type="ARBA" id="ARBA00022833"/>
    </source>
</evidence>
<evidence type="ECO:0000256" key="18">
    <source>
        <dbReference type="ARBA" id="ARBA00025760"/>
    </source>
</evidence>
<keyword evidence="13" id="KW-0862">Zinc</keyword>
<feature type="compositionally biased region" description="Polar residues" evidence="23">
    <location>
        <begin position="690"/>
        <end position="702"/>
    </location>
</feature>
<feature type="transmembrane region" description="Helical" evidence="24">
    <location>
        <begin position="236"/>
        <end position="255"/>
    </location>
</feature>
<dbReference type="InterPro" id="IPR004166">
    <property type="entry name" value="a-kinase_dom"/>
</dbReference>
<dbReference type="AlphaFoldDB" id="A0A7J5YPK8"/>
<keyword evidence="27" id="KW-1185">Reference proteome</keyword>
<dbReference type="Proteomes" id="UP000518266">
    <property type="component" value="Unassembled WGS sequence"/>
</dbReference>
<feature type="compositionally biased region" description="Acidic residues" evidence="23">
    <location>
        <begin position="671"/>
        <end position="684"/>
    </location>
</feature>
<dbReference type="GO" id="GO:0005262">
    <property type="term" value="F:calcium channel activity"/>
    <property type="evidence" value="ECO:0007669"/>
    <property type="project" value="UniProtKB-KW"/>
</dbReference>
<feature type="region of interest" description="Disordered" evidence="23">
    <location>
        <begin position="1202"/>
        <end position="1225"/>
    </location>
</feature>
<keyword evidence="6" id="KW-0597">Phosphoprotein</keyword>
<protein>
    <recommendedName>
        <fullName evidence="3">non-specific serine/threonine protein kinase</fullName>
        <ecNumber evidence="3">2.7.11.1</ecNumber>
    </recommendedName>
</protein>
<evidence type="ECO:0000256" key="4">
    <source>
        <dbReference type="ARBA" id="ARBA00022475"/>
    </source>
</evidence>
<dbReference type="EC" id="2.7.11.1" evidence="3"/>
<dbReference type="PROSITE" id="PS51158">
    <property type="entry name" value="ALPHA_KINASE"/>
    <property type="match status" value="1"/>
</dbReference>
<feature type="region of interest" description="Disordered" evidence="23">
    <location>
        <begin position="719"/>
        <end position="741"/>
    </location>
</feature>
<evidence type="ECO:0000256" key="14">
    <source>
        <dbReference type="ARBA" id="ARBA00022837"/>
    </source>
</evidence>
<evidence type="ECO:0000256" key="10">
    <source>
        <dbReference type="ARBA" id="ARBA00022692"/>
    </source>
</evidence>
<comment type="similarity">
    <text evidence="18">In the C-terminal section; belongs to the protein kinase superfamily. Alpha-type protein kinase family. ALPK subfamily.</text>
</comment>
<evidence type="ECO:0000256" key="1">
    <source>
        <dbReference type="ARBA" id="ARBA00004123"/>
    </source>
</evidence>
<keyword evidence="7" id="KW-0813">Transport</keyword>
<keyword evidence="8" id="KW-0107">Calcium channel</keyword>
<proteinExistence type="inferred from homology"/>
<dbReference type="InterPro" id="IPR037162">
    <property type="entry name" value="TRPM_tetra_sf"/>
</dbReference>
<dbReference type="GO" id="GO:0051262">
    <property type="term" value="P:protein tetramerization"/>
    <property type="evidence" value="ECO:0007669"/>
    <property type="project" value="InterPro"/>
</dbReference>
<dbReference type="Gene3D" id="1.20.5.1010">
    <property type="entry name" value="TRPM, tetramerisation domain"/>
    <property type="match status" value="1"/>
</dbReference>
<evidence type="ECO:0000256" key="5">
    <source>
        <dbReference type="ARBA" id="ARBA00022527"/>
    </source>
</evidence>
<dbReference type="GO" id="GO:0046872">
    <property type="term" value="F:metal ion binding"/>
    <property type="evidence" value="ECO:0007669"/>
    <property type="project" value="UniProtKB-KW"/>
</dbReference>
<feature type="region of interest" description="Disordered" evidence="23">
    <location>
        <begin position="667"/>
        <end position="702"/>
    </location>
</feature>
<keyword evidence="11" id="KW-0479">Metal-binding</keyword>
<evidence type="ECO:0000256" key="8">
    <source>
        <dbReference type="ARBA" id="ARBA00022673"/>
    </source>
</evidence>
<feature type="transmembrane region" description="Helical" evidence="24">
    <location>
        <begin position="206"/>
        <end position="224"/>
    </location>
</feature>
<evidence type="ECO:0000256" key="6">
    <source>
        <dbReference type="ARBA" id="ARBA00022553"/>
    </source>
</evidence>
<evidence type="ECO:0000256" key="7">
    <source>
        <dbReference type="ARBA" id="ARBA00022568"/>
    </source>
</evidence>
<evidence type="ECO:0000256" key="12">
    <source>
        <dbReference type="ARBA" id="ARBA00022777"/>
    </source>
</evidence>
<feature type="transmembrane region" description="Helical" evidence="24">
    <location>
        <begin position="43"/>
        <end position="61"/>
    </location>
</feature>
<evidence type="ECO:0000256" key="2">
    <source>
        <dbReference type="ARBA" id="ARBA00004651"/>
    </source>
</evidence>
<evidence type="ECO:0000256" key="17">
    <source>
        <dbReference type="ARBA" id="ARBA00023242"/>
    </source>
</evidence>
<comment type="catalytic activity">
    <reaction evidence="21">
        <text>L-threonyl-[protein] + ATP = O-phospho-L-threonyl-[protein] + ADP + H(+)</text>
        <dbReference type="Rhea" id="RHEA:46608"/>
        <dbReference type="Rhea" id="RHEA-COMP:11060"/>
        <dbReference type="Rhea" id="RHEA-COMP:11605"/>
        <dbReference type="ChEBI" id="CHEBI:15378"/>
        <dbReference type="ChEBI" id="CHEBI:30013"/>
        <dbReference type="ChEBI" id="CHEBI:30616"/>
        <dbReference type="ChEBI" id="CHEBI:61977"/>
        <dbReference type="ChEBI" id="CHEBI:456216"/>
        <dbReference type="EC" id="2.7.11.1"/>
    </reaction>
</comment>
<name>A0A7J5YPK8_DISMA</name>
<dbReference type="Gene3D" id="3.30.200.20">
    <property type="entry name" value="Phosphorylase Kinase, domain 1"/>
    <property type="match status" value="1"/>
</dbReference>
<gene>
    <name evidence="26" type="ORF">F7725_012855</name>
</gene>
<comment type="catalytic activity">
    <reaction evidence="19">
        <text>Mg(2+)(in) = Mg(2+)(out)</text>
        <dbReference type="Rhea" id="RHEA:29827"/>
        <dbReference type="ChEBI" id="CHEBI:18420"/>
    </reaction>
</comment>
<comment type="caution">
    <text evidence="26">The sequence shown here is derived from an EMBL/GenBank/DDBJ whole genome shotgun (WGS) entry which is preliminary data.</text>
</comment>
<feature type="region of interest" description="Disordered" evidence="23">
    <location>
        <begin position="771"/>
        <end position="807"/>
    </location>
</feature>
<dbReference type="Pfam" id="PF02816">
    <property type="entry name" value="Alpha_kinase"/>
    <property type="match status" value="1"/>
</dbReference>
<comment type="catalytic activity">
    <reaction evidence="20">
        <text>Zn(2+)(in) = Zn(2+)(out)</text>
        <dbReference type="Rhea" id="RHEA:29351"/>
        <dbReference type="ChEBI" id="CHEBI:29105"/>
    </reaction>
</comment>
<feature type="transmembrane region" description="Helical" evidence="24">
    <location>
        <begin position="275"/>
        <end position="295"/>
    </location>
</feature>
<evidence type="ECO:0000256" key="3">
    <source>
        <dbReference type="ARBA" id="ARBA00012513"/>
    </source>
</evidence>
<dbReference type="InterPro" id="IPR005821">
    <property type="entry name" value="Ion_trans_dom"/>
</dbReference>
<dbReference type="EMBL" id="JAAKFY010000010">
    <property type="protein sequence ID" value="KAF3851083.1"/>
    <property type="molecule type" value="Genomic_DNA"/>
</dbReference>
<keyword evidence="7" id="KW-0406">Ion transport</keyword>
<dbReference type="SMART" id="SM00811">
    <property type="entry name" value="Alpha_kinase"/>
    <property type="match status" value="1"/>
</dbReference>
<dbReference type="Pfam" id="PF16519">
    <property type="entry name" value="TRPM_tetra"/>
    <property type="match status" value="1"/>
</dbReference>
<evidence type="ECO:0000256" key="11">
    <source>
        <dbReference type="ARBA" id="ARBA00022723"/>
    </source>
</evidence>
<dbReference type="PANTHER" id="PTHR13800:SF15">
    <property type="entry name" value="TRANSIENT RECEPTOR POTENTIAL CATION CHANNEL SUBFAMILY M MEMBER 6"/>
    <property type="match status" value="1"/>
</dbReference>
<keyword evidence="7" id="KW-0109">Calcium transport</keyword>